<dbReference type="InterPro" id="IPR006162">
    <property type="entry name" value="Ppantetheine_attach_site"/>
</dbReference>
<dbReference type="Gene3D" id="3.40.50.150">
    <property type="entry name" value="Vaccinia Virus protein VP39"/>
    <property type="match status" value="1"/>
</dbReference>
<dbReference type="InterPro" id="IPR020807">
    <property type="entry name" value="PKS_DH"/>
</dbReference>
<dbReference type="Gene3D" id="1.10.1200.10">
    <property type="entry name" value="ACP-like"/>
    <property type="match status" value="2"/>
</dbReference>
<dbReference type="InterPro" id="IPR018201">
    <property type="entry name" value="Ketoacyl_synth_AS"/>
</dbReference>
<organism evidence="11">
    <name type="scientific">hydrothermal vent metagenome</name>
    <dbReference type="NCBI Taxonomy" id="652676"/>
    <lineage>
        <taxon>unclassified sequences</taxon>
        <taxon>metagenomes</taxon>
        <taxon>ecological metagenomes</taxon>
    </lineage>
</organism>
<dbReference type="Pfam" id="PF00550">
    <property type="entry name" value="PP-binding"/>
    <property type="match status" value="2"/>
</dbReference>
<dbReference type="Pfam" id="PF22621">
    <property type="entry name" value="CurL-like_PKS_C"/>
    <property type="match status" value="1"/>
</dbReference>
<dbReference type="InterPro" id="IPR020841">
    <property type="entry name" value="PKS_Beta-ketoAc_synthase_dom"/>
</dbReference>
<feature type="domain" description="Carrier" evidence="7">
    <location>
        <begin position="316"/>
        <end position="395"/>
    </location>
</feature>
<dbReference type="FunFam" id="3.40.47.10:FF:000019">
    <property type="entry name" value="Polyketide synthase type I"/>
    <property type="match status" value="1"/>
</dbReference>
<dbReference type="SUPFAM" id="SSF47336">
    <property type="entry name" value="ACP-like"/>
    <property type="match status" value="2"/>
</dbReference>
<feature type="domain" description="Carrier" evidence="7">
    <location>
        <begin position="2832"/>
        <end position="2908"/>
    </location>
</feature>
<dbReference type="PROSITE" id="PS51186">
    <property type="entry name" value="GNAT"/>
    <property type="match status" value="1"/>
</dbReference>
<dbReference type="InterPro" id="IPR000182">
    <property type="entry name" value="GNAT_dom"/>
</dbReference>
<evidence type="ECO:0000259" key="9">
    <source>
        <dbReference type="PROSITE" id="PS52004"/>
    </source>
</evidence>
<feature type="domain" description="PKS/mFAS DH" evidence="10">
    <location>
        <begin position="1336"/>
        <end position="1620"/>
    </location>
</feature>
<reference evidence="11" key="1">
    <citation type="submission" date="2018-06" db="EMBL/GenBank/DDBJ databases">
        <authorList>
            <person name="Zhirakovskaya E."/>
        </authorList>
    </citation>
    <scope>NUCLEOTIDE SEQUENCE</scope>
</reference>
<dbReference type="InterPro" id="IPR014043">
    <property type="entry name" value="Acyl_transferase_dom"/>
</dbReference>
<dbReference type="Gene3D" id="3.40.630.30">
    <property type="match status" value="1"/>
</dbReference>
<dbReference type="SMART" id="SM00827">
    <property type="entry name" value="PKS_AT"/>
    <property type="match status" value="1"/>
</dbReference>
<evidence type="ECO:0000313" key="11">
    <source>
        <dbReference type="EMBL" id="VAW71264.1"/>
    </source>
</evidence>
<dbReference type="GO" id="GO:0031177">
    <property type="term" value="F:phosphopantetheine binding"/>
    <property type="evidence" value="ECO:0007669"/>
    <property type="project" value="InterPro"/>
</dbReference>
<dbReference type="SUPFAM" id="SSF50129">
    <property type="entry name" value="GroES-like"/>
    <property type="match status" value="1"/>
</dbReference>
<dbReference type="InterPro" id="IPR050091">
    <property type="entry name" value="PKS_NRPS_Biosynth_Enz"/>
</dbReference>
<dbReference type="CDD" id="cd08955">
    <property type="entry name" value="KR_2_FAS_SDR_x"/>
    <property type="match status" value="1"/>
</dbReference>
<dbReference type="SUPFAM" id="SSF53335">
    <property type="entry name" value="S-adenosyl-L-methionine-dependent methyltransferases"/>
    <property type="match status" value="1"/>
</dbReference>
<dbReference type="InterPro" id="IPR009081">
    <property type="entry name" value="PP-bd_ACP"/>
</dbReference>
<dbReference type="PROSITE" id="PS00012">
    <property type="entry name" value="PHOSPHOPANTETHEINE"/>
    <property type="match status" value="1"/>
</dbReference>
<evidence type="ECO:0000256" key="3">
    <source>
        <dbReference type="ARBA" id="ARBA00022679"/>
    </source>
</evidence>
<dbReference type="PROSITE" id="PS50075">
    <property type="entry name" value="CARRIER"/>
    <property type="match status" value="2"/>
</dbReference>
<dbReference type="InterPro" id="IPR057326">
    <property type="entry name" value="KR_dom"/>
</dbReference>
<evidence type="ECO:0000256" key="1">
    <source>
        <dbReference type="ARBA" id="ARBA00022450"/>
    </source>
</evidence>
<dbReference type="InterPro" id="IPR013968">
    <property type="entry name" value="PKS_KR"/>
</dbReference>
<evidence type="ECO:0000256" key="6">
    <source>
        <dbReference type="ARBA" id="ARBA00023315"/>
    </source>
</evidence>
<dbReference type="Pfam" id="PF00109">
    <property type="entry name" value="ketoacyl-synt"/>
    <property type="match status" value="1"/>
</dbReference>
<dbReference type="InterPro" id="IPR016035">
    <property type="entry name" value="Acyl_Trfase/lysoPLipase"/>
</dbReference>
<dbReference type="InterPro" id="IPR049551">
    <property type="entry name" value="PKS_DH_C"/>
</dbReference>
<dbReference type="SMART" id="SM00823">
    <property type="entry name" value="PKS_PP"/>
    <property type="match status" value="2"/>
</dbReference>
<dbReference type="InterPro" id="IPR001227">
    <property type="entry name" value="Ac_transferase_dom_sf"/>
</dbReference>
<dbReference type="InterPro" id="IPR014031">
    <property type="entry name" value="Ketoacyl_synth_C"/>
</dbReference>
<dbReference type="InterPro" id="IPR029063">
    <property type="entry name" value="SAM-dependent_MTases_sf"/>
</dbReference>
<dbReference type="Pfam" id="PF00698">
    <property type="entry name" value="Acyl_transf_1"/>
    <property type="match status" value="1"/>
</dbReference>
<dbReference type="InterPro" id="IPR013149">
    <property type="entry name" value="ADH-like_C"/>
</dbReference>
<dbReference type="PROSITE" id="PS00606">
    <property type="entry name" value="KS3_1"/>
    <property type="match status" value="1"/>
</dbReference>
<dbReference type="InterPro" id="IPR014030">
    <property type="entry name" value="Ketoacyl_synth_N"/>
</dbReference>
<dbReference type="GO" id="GO:0016491">
    <property type="term" value="F:oxidoreductase activity"/>
    <property type="evidence" value="ECO:0007669"/>
    <property type="project" value="InterPro"/>
</dbReference>
<dbReference type="CDD" id="cd05195">
    <property type="entry name" value="enoyl_red"/>
    <property type="match status" value="1"/>
</dbReference>
<keyword evidence="3" id="KW-0808">Transferase</keyword>
<proteinExistence type="predicted"/>
<accession>A0A3B0YQW2</accession>
<sequence length="2932" mass="326019">MSCIANALAFVLVSNIYSLELMCLKFKLLNSIVLRCGINNRDNKFLTEDIIASTDYDDLIHNNKILFLSEFAQKGGFLERNVFKKLQLGTLSKEDRESIAKKPYVIRLAELSDLDNLHHLESVCWAPGLQTEKKVLKKRLQQSPQTQFVVEYQGIVQGVLYTQAIKNSSSLDHCSSLNVEQLHHKNHRVLQLVSANVDPKIKLLAAGDQLLEYALQYSALAKGIDQVVAVTRCSAYNNNRSLEYNDYIHLMDDNKFLVDPTLRFHAEHGAKIVKPINNYRPNDIDNDAKGVLVQYDLESLFGHADNNESAESLAPQFSRDELRAIILRSADEIGKSLPAYSFQWDQAWLDLGFDSLGIMGLRRLLEKHTARIISSSLFFDYPSPQEMLNYLLDVETDTESFSSVEVTTGIKSPLEASQYSNRASTHSDNGCANIRDKRSTIDNDIAILGMSCRLPGANSIDEYWNLLIGEVDAINDIPESRWSLDRYFSEKIEKGKINHRGGGFLDEIDQFDASFFGITPREAAQMDPQQRIMLELLCEALESAQLPITTLPKTRTGIYIGQYANDYQLLLNNSDQFECDGYYATGNSSAVTAGRLAYFLGTQGPTLTIDTACSSSLVAVHQACQSLKQHTTDLMIVGGVNLILSPHLSIAFSQSGMLAADSHCKTFDDSADGYVRSEGAAVIVLKRLSDALRDGNCIQGIIKGSAINQDGRTNGLTAPAGLSQQAVIKQALLDANVKAAQISYLEAHGTGTSLGDPVELNAAISVLKQNRPAENPLIVGSVKTNIGHTESAAGLAGLIKTVLCLNNKLVPANLHFKKLNSKIETSGINLQIPVKAIPWETTEETGRYAGVSSFGFSGTNSHVILTGWEESINVNEVNVVTRNILTLSADDPMSLQHKAIQLKNYIDLNPQQSIEAICHSLVAGRDHYGYRKAWFIKHKNDAMKYLDALLEKNDETAVDNKKVSFKNGTAFLCTGQGAQYVGMARCLYEHSDAFKAIALKCETIYQELFDESICEKIFTKEADLINQTQFTQPALYLIEAGLVHYWQTLGVKPDYVMGHSVGEYAAAYAAGVFSLEDGFKLISKRGQLIQSLPSNGSMLAVLAPLEFITQEIAQCNAAQIAIAAINGADNVVLSGLDQEVRRFQNIMENAGYVCKFLEVSHAFHSPLLNSILPEFRKFAHTITFNKPQLPFISNVTGLVEEDLFSDPEYWVQHIVNPVRYFEGIQTLNHLSCHAWLEIGPKPVLINMARRSVQGNHCYLSSLDQGSDWTAIQKSLLEFYSSGIDIHWDRVLDTPYSAIANSLPHHWNRQRYWFTQTDSNEDHSSSNHLSSLYLKSNSLLGVKAESPLEQVQYQSQISLKQYPFLLGHQVYKTTTLPATAFISILIELLESAHNSISIENCHFSKPLFLDPDNNYSLSTILDDKSIKLYSKSSVGEHWVNHVSATLLDDVKDSSTVTSQNSQDSAVITTLDDAIAQQSTEHISPSEHYCNMAALNIQYQNEFQNITNLHRKGDQALAEFSGSTELGAVLSRVSLMDGCLQTFYSLIDYDQDQRRTFVPVSFKKLTLIGDVSSLYSCRMQLCDYDDFSGTASVQLTILDRAGKLVMSIEDLTYKQVTETSFLSQSENRQKLFYKSQWIEKQNELVAAALYLGDSNVIGRTLNKDKTSFFSDQKLKREQFDELSLSYFRKTLLLLLEGRSNNQTFTLNELSKQHNITGHMLSLFEHIIGLMEAQGWLEKGQGYAWRLTERFMDNISDGPLAEVDDCIELTLIKRFGSQLSQILSHKIDPARLLFPADKFDETARFYRSGDSFIEHNQLLTRTIKELIATVPDNKVIKILEIGAGTGGVSHHILQAVQASNVEYTFSDISAYFTNQVSTQFEQYPFVEYAVLDIEKCPLSQGFNAHSFDLMIAANVIHATSNLNQSLENVKTLLAPGGKLLLLEGVQQTTWIDLIFGCMDGWWRFQDGRKYPLMPVDQWQTLLADNGYVMRDITQQPDLDLKPDLKPESKPEPQQLFKQAILIADVAVEQHNKDIIVLLAPESMTDSASNLISHLLPKLVPRFEQNGCELIVCASGTLTKKLIESLDKTRNIGAIIDLYTTETTTLPEHTASINTRLMSNLQIVLANTRARKAKYWVVTNSTPLEAENKIASTTLGSMVKSVSLEHPEFTIACLGLPFSTELDSAVNYCLESILFADQESQIRYCNNRRTVERLLVEVPEVSNDQAPMQGSYQLQISTLGKLDSLNWVRSEIKPLAAHEIRVDTYASGINFRDVLNLLGLYPGDAGPVGDEFAGKVCDIGAEVKNYSIGDNIMGVAAGTFRNSIVTTENLVVKTPESLSSSEAATIPIVFLTSYYSLLELAELKQGDRLLVHSAAGGIGQAVIQIAQAKGAIIFATASKHKHTYLKAQGIDYIFDSRSLNFHQAIKSIIGEKNLDVVVNSLTGDYISKSIELLKPGGCFVELGKRDVLSVAEARRCYSDIDYHLVDLLQLIRSQPDKVGNMLTQLQQSFCNKQLKPIVHKEFSANDISSAVRCLQQGKNLGKLVINYKKHEQSLFQINSTYVISGGLGGIALTMLPWMVEHGAKSIVLLSRTVLNESNKDILKSIADESVSLNAYQCDVTDYHQLKSTLELINTHLPPIRGIFHAAGVLSDAIIDLQSEKSFNDVLAPKINGAWNFHTITMDWPLEYFVMFSSTASLLGNQGQSNHSAANQFMDSLAHYRKNIGLQALSINWSAWQKIGAAVESNVVESFQYKGVGALTVEQGLQSLSLLLQSTLAQVAVVPFDWPQFRKNNIAKNDLFYSELDSPQNVKAQPALQTETTSDLVAQIVIDTGDVIEQAALIRRYLRAMTKQVLRLNDNVADDEALSQYGLDSLTSIEIKTLVNNDINIDLPLEVFFKESTIDSWVTQISSKLTMKNIAASLDQNISEPENVEEFVL</sequence>
<dbReference type="InterPro" id="IPR013217">
    <property type="entry name" value="Methyltransf_12"/>
</dbReference>
<dbReference type="SMART" id="SM00822">
    <property type="entry name" value="PKS_KR"/>
    <property type="match status" value="1"/>
</dbReference>
<dbReference type="InterPro" id="IPR036291">
    <property type="entry name" value="NAD(P)-bd_dom_sf"/>
</dbReference>
<keyword evidence="6" id="KW-0012">Acyltransferase</keyword>
<dbReference type="InterPro" id="IPR049900">
    <property type="entry name" value="PKS_mFAS_DH"/>
</dbReference>
<dbReference type="Gene3D" id="3.10.129.110">
    <property type="entry name" value="Polyketide synthase dehydratase"/>
    <property type="match status" value="1"/>
</dbReference>
<dbReference type="GO" id="GO:0004312">
    <property type="term" value="F:fatty acid synthase activity"/>
    <property type="evidence" value="ECO:0007669"/>
    <property type="project" value="TreeGrafter"/>
</dbReference>
<evidence type="ECO:0000256" key="4">
    <source>
        <dbReference type="ARBA" id="ARBA00022857"/>
    </source>
</evidence>
<feature type="domain" description="N-acetyltransferase" evidence="8">
    <location>
        <begin position="104"/>
        <end position="298"/>
    </location>
</feature>
<dbReference type="SUPFAM" id="SSF51735">
    <property type="entry name" value="NAD(P)-binding Rossmann-fold domains"/>
    <property type="match status" value="3"/>
</dbReference>
<dbReference type="Gene3D" id="3.30.70.3290">
    <property type="match status" value="1"/>
</dbReference>
<dbReference type="InterPro" id="IPR020806">
    <property type="entry name" value="PKS_PP-bd"/>
</dbReference>
<dbReference type="SMART" id="SM00825">
    <property type="entry name" value="PKS_KS"/>
    <property type="match status" value="1"/>
</dbReference>
<dbReference type="InterPro" id="IPR049552">
    <property type="entry name" value="PKS_DH_N"/>
</dbReference>
<dbReference type="SUPFAM" id="SSF52151">
    <property type="entry name" value="FabD/lysophospholipase-like"/>
    <property type="match status" value="1"/>
</dbReference>
<keyword evidence="4" id="KW-0521">NADP</keyword>
<dbReference type="PROSITE" id="PS52019">
    <property type="entry name" value="PKS_MFAS_DH"/>
    <property type="match status" value="1"/>
</dbReference>
<keyword evidence="1" id="KW-0596">Phosphopantetheine</keyword>
<dbReference type="Pfam" id="PF08240">
    <property type="entry name" value="ADH_N"/>
    <property type="match status" value="1"/>
</dbReference>
<evidence type="ECO:0000256" key="5">
    <source>
        <dbReference type="ARBA" id="ARBA00023268"/>
    </source>
</evidence>
<dbReference type="Pfam" id="PF02801">
    <property type="entry name" value="Ketoacyl-synt_C"/>
    <property type="match status" value="1"/>
</dbReference>
<dbReference type="Gene3D" id="3.30.70.250">
    <property type="entry name" value="Malonyl-CoA ACP transacylase, ACP-binding"/>
    <property type="match status" value="1"/>
</dbReference>
<name>A0A3B0YQW2_9ZZZZ</name>
<dbReference type="CDD" id="cd02440">
    <property type="entry name" value="AdoMet_MTases"/>
    <property type="match status" value="1"/>
</dbReference>
<dbReference type="Pfam" id="PF08659">
    <property type="entry name" value="KR"/>
    <property type="match status" value="1"/>
</dbReference>
<dbReference type="PANTHER" id="PTHR43775">
    <property type="entry name" value="FATTY ACID SYNTHASE"/>
    <property type="match status" value="1"/>
</dbReference>
<dbReference type="GO" id="GO:0006633">
    <property type="term" value="P:fatty acid biosynthetic process"/>
    <property type="evidence" value="ECO:0007669"/>
    <property type="project" value="InterPro"/>
</dbReference>
<keyword evidence="5" id="KW-0511">Multifunctional enzyme</keyword>
<dbReference type="Gene3D" id="3.40.47.10">
    <property type="match status" value="1"/>
</dbReference>
<dbReference type="Pfam" id="PF14765">
    <property type="entry name" value="PS-DH"/>
    <property type="match status" value="1"/>
</dbReference>
<dbReference type="Gene3D" id="3.90.180.10">
    <property type="entry name" value="Medium-chain alcohol dehydrogenases, catalytic domain"/>
    <property type="match status" value="1"/>
</dbReference>
<dbReference type="InterPro" id="IPR016039">
    <property type="entry name" value="Thiolase-like"/>
</dbReference>
<dbReference type="SUPFAM" id="SSF55048">
    <property type="entry name" value="Probable ACP-binding domain of malonyl-CoA ACP transacylase"/>
    <property type="match status" value="1"/>
</dbReference>
<gene>
    <name evidence="11" type="ORF">MNBD_GAMMA12-3915</name>
</gene>
<dbReference type="CDD" id="cd00833">
    <property type="entry name" value="PKS"/>
    <property type="match status" value="1"/>
</dbReference>
<dbReference type="Gene3D" id="3.40.366.10">
    <property type="entry name" value="Malonyl-Coenzyme A Acyl Carrier Protein, domain 2"/>
    <property type="match status" value="1"/>
</dbReference>
<dbReference type="Pfam" id="PF08242">
    <property type="entry name" value="Methyltransf_12"/>
    <property type="match status" value="1"/>
</dbReference>
<keyword evidence="2" id="KW-0597">Phosphoprotein</keyword>
<dbReference type="EMBL" id="UOFL01000016">
    <property type="protein sequence ID" value="VAW71264.1"/>
    <property type="molecule type" value="Genomic_DNA"/>
</dbReference>
<dbReference type="InterPro" id="IPR042104">
    <property type="entry name" value="PKS_dehydratase_sf"/>
</dbReference>
<feature type="domain" description="Ketosynthase family 3 (KS3)" evidence="9">
    <location>
        <begin position="442"/>
        <end position="867"/>
    </location>
</feature>
<evidence type="ECO:0000259" key="10">
    <source>
        <dbReference type="PROSITE" id="PS52019"/>
    </source>
</evidence>
<dbReference type="PANTHER" id="PTHR43775:SF37">
    <property type="entry name" value="SI:DKEY-61P9.11"/>
    <property type="match status" value="1"/>
</dbReference>
<dbReference type="InterPro" id="IPR020843">
    <property type="entry name" value="ER"/>
</dbReference>
<dbReference type="InterPro" id="IPR011032">
    <property type="entry name" value="GroES-like_sf"/>
</dbReference>
<dbReference type="Pfam" id="PF00107">
    <property type="entry name" value="ADH_zinc_N"/>
    <property type="match status" value="1"/>
</dbReference>
<protein>
    <submittedName>
        <fullName evidence="11">Polyketide synthase modules and related proteins</fullName>
    </submittedName>
</protein>
<dbReference type="InterPro" id="IPR036736">
    <property type="entry name" value="ACP-like_sf"/>
</dbReference>
<dbReference type="InterPro" id="IPR013154">
    <property type="entry name" value="ADH-like_N"/>
</dbReference>
<evidence type="ECO:0000259" key="8">
    <source>
        <dbReference type="PROSITE" id="PS51186"/>
    </source>
</evidence>
<dbReference type="InterPro" id="IPR016036">
    <property type="entry name" value="Malonyl_transacylase_ACP-bd"/>
</dbReference>
<dbReference type="SUPFAM" id="SSF53901">
    <property type="entry name" value="Thiolase-like"/>
    <property type="match status" value="1"/>
</dbReference>
<dbReference type="PROSITE" id="PS52004">
    <property type="entry name" value="KS3_2"/>
    <property type="match status" value="1"/>
</dbReference>
<dbReference type="SMART" id="SM00826">
    <property type="entry name" value="PKS_DH"/>
    <property type="match status" value="1"/>
</dbReference>
<evidence type="ECO:0000259" key="7">
    <source>
        <dbReference type="PROSITE" id="PS50075"/>
    </source>
</evidence>
<dbReference type="GO" id="GO:0004315">
    <property type="term" value="F:3-oxoacyl-[acyl-carrier-protein] synthase activity"/>
    <property type="evidence" value="ECO:0007669"/>
    <property type="project" value="InterPro"/>
</dbReference>
<evidence type="ECO:0000256" key="2">
    <source>
        <dbReference type="ARBA" id="ARBA00022553"/>
    </source>
</evidence>
<dbReference type="SMART" id="SM00829">
    <property type="entry name" value="PKS_ER"/>
    <property type="match status" value="1"/>
</dbReference>
<dbReference type="Pfam" id="PF21089">
    <property type="entry name" value="PKS_DH_N"/>
    <property type="match status" value="1"/>
</dbReference>
<dbReference type="Gene3D" id="3.40.50.720">
    <property type="entry name" value="NAD(P)-binding Rossmann-like Domain"/>
    <property type="match status" value="3"/>
</dbReference>